<evidence type="ECO:0000313" key="4">
    <source>
        <dbReference type="Proteomes" id="UP000316968"/>
    </source>
</evidence>
<feature type="transmembrane region" description="Helical" evidence="2">
    <location>
        <begin position="31"/>
        <end position="52"/>
    </location>
</feature>
<dbReference type="Pfam" id="PF16872">
    <property type="entry name" value="putAbiC"/>
    <property type="match status" value="1"/>
</dbReference>
<dbReference type="EMBL" id="CP041217">
    <property type="protein sequence ID" value="QDH23467.1"/>
    <property type="molecule type" value="Genomic_DNA"/>
</dbReference>
<dbReference type="InterPro" id="IPR031709">
    <property type="entry name" value="PutAbiC"/>
</dbReference>
<reference evidence="3 4" key="1">
    <citation type="submission" date="2019-06" db="EMBL/GenBank/DDBJ databases">
        <title>Saccharibacillus brassicae sp. nov., an endophytic bacterium isolated from Chinese cabbage seeds (Brassica pekinensis).</title>
        <authorList>
            <person name="Jiang L."/>
            <person name="Lee J."/>
            <person name="Kim S.W."/>
        </authorList>
    </citation>
    <scope>NUCLEOTIDE SEQUENCE [LARGE SCALE GENOMIC DNA]</scope>
    <source>
        <strain evidence="4">KCTC 43072 / ATSA2</strain>
    </source>
</reference>
<accession>A0A4Y6V4N7</accession>
<dbReference type="OrthoDB" id="6678638at2"/>
<keyword evidence="2" id="KW-0812">Transmembrane</keyword>
<feature type="transmembrane region" description="Helical" evidence="2">
    <location>
        <begin position="64"/>
        <end position="82"/>
    </location>
</feature>
<feature type="coiled-coil region" evidence="1">
    <location>
        <begin position="85"/>
        <end position="119"/>
    </location>
</feature>
<keyword evidence="2" id="KW-1133">Transmembrane helix</keyword>
<evidence type="ECO:0000313" key="3">
    <source>
        <dbReference type="EMBL" id="QDH23467.1"/>
    </source>
</evidence>
<dbReference type="RefSeq" id="WP_141450004.1">
    <property type="nucleotide sequence ID" value="NZ_CP041217.1"/>
</dbReference>
<evidence type="ECO:0008006" key="5">
    <source>
        <dbReference type="Google" id="ProtNLM"/>
    </source>
</evidence>
<evidence type="ECO:0000256" key="2">
    <source>
        <dbReference type="SAM" id="Phobius"/>
    </source>
</evidence>
<gene>
    <name evidence="3" type="ORF">FFV09_22940</name>
</gene>
<keyword evidence="2" id="KW-0472">Membrane</keyword>
<sequence>MKGRLKSFFIKRVDIDVEENVGLKATEEIKLLNVFCTVFIVWIAFGVAMFSYDDRGTFGDMFGSINTLFSGFAFGGIIYTIYQQRAEFRLQREELRLQREEVARANEALQEQVKVTNVQRFESTFFNMIDLHNNLVKELVVSEEDLKLWVITKDHDKIYTGKEAFSYLYNQFKDQEVRMRKLTEEERVDAAQFYAIRSEAMGETYLSFFKDAEKKIQPYYKNLLNMISIIHENNWIEDEEKKYYLRILESQLSPDELLMLFYKNMTKKGGEMRSLTKRYSLLKDIRGEDLIYEEDLIIYNNAE</sequence>
<proteinExistence type="predicted"/>
<keyword evidence="1" id="KW-0175">Coiled coil</keyword>
<evidence type="ECO:0000256" key="1">
    <source>
        <dbReference type="SAM" id="Coils"/>
    </source>
</evidence>
<dbReference type="AlphaFoldDB" id="A0A4Y6V4N7"/>
<protein>
    <recommendedName>
        <fullName evidence="5">Phage abortive infection protein</fullName>
    </recommendedName>
</protein>
<keyword evidence="4" id="KW-1185">Reference proteome</keyword>
<dbReference type="KEGG" id="saca:FFV09_22940"/>
<name>A0A4Y6V4N7_SACBS</name>
<dbReference type="Proteomes" id="UP000316968">
    <property type="component" value="Chromosome"/>
</dbReference>
<organism evidence="3 4">
    <name type="scientific">Saccharibacillus brassicae</name>
    <dbReference type="NCBI Taxonomy" id="2583377"/>
    <lineage>
        <taxon>Bacteria</taxon>
        <taxon>Bacillati</taxon>
        <taxon>Bacillota</taxon>
        <taxon>Bacilli</taxon>
        <taxon>Bacillales</taxon>
        <taxon>Paenibacillaceae</taxon>
        <taxon>Saccharibacillus</taxon>
    </lineage>
</organism>